<keyword evidence="8 12" id="KW-0862">Zinc</keyword>
<keyword evidence="4 12" id="KW-0548">Nucleotidyltransferase</keyword>
<dbReference type="GO" id="GO:0008270">
    <property type="term" value="F:zinc ion binding"/>
    <property type="evidence" value="ECO:0007669"/>
    <property type="project" value="UniProtKB-UniRule"/>
</dbReference>
<evidence type="ECO:0000256" key="4">
    <source>
        <dbReference type="ARBA" id="ARBA00022695"/>
    </source>
</evidence>
<dbReference type="PIRSF" id="PIRSF002811">
    <property type="entry name" value="DnaG"/>
    <property type="match status" value="1"/>
</dbReference>
<feature type="zinc finger region" description="CHC2-type" evidence="12 14">
    <location>
        <begin position="43"/>
        <end position="67"/>
    </location>
</feature>
<feature type="domain" description="Toprim" evidence="15">
    <location>
        <begin position="263"/>
        <end position="344"/>
    </location>
</feature>
<keyword evidence="10 12" id="KW-0238">DNA-binding</keyword>
<keyword evidence="9" id="KW-0460">Magnesium</keyword>
<comment type="similarity">
    <text evidence="12 13">Belongs to the DnaG primase family.</text>
</comment>
<evidence type="ECO:0000256" key="8">
    <source>
        <dbReference type="ARBA" id="ARBA00022833"/>
    </source>
</evidence>
<dbReference type="Gene3D" id="3.40.1360.10">
    <property type="match status" value="1"/>
</dbReference>
<dbReference type="GO" id="GO:0000428">
    <property type="term" value="C:DNA-directed RNA polymerase complex"/>
    <property type="evidence" value="ECO:0007669"/>
    <property type="project" value="UniProtKB-KW"/>
</dbReference>
<dbReference type="InterPro" id="IPR016136">
    <property type="entry name" value="DNA_helicase_N/primase_C"/>
</dbReference>
<dbReference type="SUPFAM" id="SSF57783">
    <property type="entry name" value="Zinc beta-ribbon"/>
    <property type="match status" value="1"/>
</dbReference>
<evidence type="ECO:0000256" key="3">
    <source>
        <dbReference type="ARBA" id="ARBA00022679"/>
    </source>
</evidence>
<dbReference type="Gene3D" id="3.90.580.10">
    <property type="entry name" value="Zinc finger, CHC2-type domain"/>
    <property type="match status" value="1"/>
</dbReference>
<dbReference type="PANTHER" id="PTHR30313:SF2">
    <property type="entry name" value="DNA PRIMASE"/>
    <property type="match status" value="1"/>
</dbReference>
<evidence type="ECO:0000256" key="5">
    <source>
        <dbReference type="ARBA" id="ARBA00022705"/>
    </source>
</evidence>
<evidence type="ECO:0000256" key="11">
    <source>
        <dbReference type="ARBA" id="ARBA00023163"/>
    </source>
</evidence>
<dbReference type="InterPro" id="IPR030846">
    <property type="entry name" value="DnaG_bac"/>
</dbReference>
<dbReference type="InterPro" id="IPR050219">
    <property type="entry name" value="DnaG_primase"/>
</dbReference>
<protein>
    <recommendedName>
        <fullName evidence="12 13">DNA primase</fullName>
        <ecNumber evidence="12">2.7.7.101</ecNumber>
    </recommendedName>
</protein>
<dbReference type="Pfam" id="PF13155">
    <property type="entry name" value="Toprim_2"/>
    <property type="match status" value="1"/>
</dbReference>
<dbReference type="InterPro" id="IPR034151">
    <property type="entry name" value="TOPRIM_DnaG_bac"/>
</dbReference>
<dbReference type="InterPro" id="IPR036977">
    <property type="entry name" value="DNA_primase_Znf_CHC2"/>
</dbReference>
<dbReference type="EMBL" id="DF238840">
    <property type="protein sequence ID" value="GAF26356.1"/>
    <property type="molecule type" value="Genomic_DNA"/>
</dbReference>
<dbReference type="InterPro" id="IPR006171">
    <property type="entry name" value="TOPRIM_dom"/>
</dbReference>
<dbReference type="PANTHER" id="PTHR30313">
    <property type="entry name" value="DNA PRIMASE"/>
    <property type="match status" value="1"/>
</dbReference>
<keyword evidence="6 12" id="KW-0479">Metal-binding</keyword>
<comment type="cofactor">
    <cofactor evidence="12 13 14">
        <name>Zn(2+)</name>
        <dbReference type="ChEBI" id="CHEBI:29105"/>
    </cofactor>
    <text evidence="12 13 14">Binds 1 zinc ion per monomer.</text>
</comment>
<dbReference type="GO" id="GO:0003677">
    <property type="term" value="F:DNA binding"/>
    <property type="evidence" value="ECO:0007669"/>
    <property type="project" value="UniProtKB-KW"/>
</dbReference>
<dbReference type="GO" id="GO:1990077">
    <property type="term" value="C:primosome complex"/>
    <property type="evidence" value="ECO:0007669"/>
    <property type="project" value="UniProtKB-KW"/>
</dbReference>
<evidence type="ECO:0000256" key="13">
    <source>
        <dbReference type="PIRNR" id="PIRNR002811"/>
    </source>
</evidence>
<dbReference type="InterPro" id="IPR006295">
    <property type="entry name" value="DNA_primase_DnaG"/>
</dbReference>
<evidence type="ECO:0000256" key="14">
    <source>
        <dbReference type="PIRSR" id="PIRSR002811-1"/>
    </source>
</evidence>
<dbReference type="GO" id="GO:0005737">
    <property type="term" value="C:cytoplasm"/>
    <property type="evidence" value="ECO:0007669"/>
    <property type="project" value="TreeGrafter"/>
</dbReference>
<comment type="function">
    <text evidence="12 13">RNA polymerase that catalyzes the synthesis of short RNA molecules used as primers for DNA polymerase during DNA replication.</text>
</comment>
<name>A0A0S6UDN0_NEOTH</name>
<dbReference type="Pfam" id="PF08275">
    <property type="entry name" value="DNAG_N"/>
    <property type="match status" value="1"/>
</dbReference>
<keyword evidence="2 12" id="KW-0639">Primosome</keyword>
<dbReference type="FunFam" id="3.40.1360.10:FF:000002">
    <property type="entry name" value="DNA primase"/>
    <property type="match status" value="1"/>
</dbReference>
<evidence type="ECO:0000256" key="2">
    <source>
        <dbReference type="ARBA" id="ARBA00022515"/>
    </source>
</evidence>
<evidence type="ECO:0000313" key="16">
    <source>
        <dbReference type="EMBL" id="GAF26356.1"/>
    </source>
</evidence>
<dbReference type="Proteomes" id="UP000063718">
    <property type="component" value="Unassembled WGS sequence"/>
</dbReference>
<dbReference type="Pfam" id="PF01807">
    <property type="entry name" value="Zn_ribbon_DnaG"/>
    <property type="match status" value="1"/>
</dbReference>
<dbReference type="FunFam" id="3.90.580.10:FF:000001">
    <property type="entry name" value="DNA primase"/>
    <property type="match status" value="1"/>
</dbReference>
<dbReference type="EC" id="2.7.7.101" evidence="12"/>
<evidence type="ECO:0000256" key="9">
    <source>
        <dbReference type="ARBA" id="ARBA00022842"/>
    </source>
</evidence>
<accession>A0A0S6UDN0</accession>
<dbReference type="NCBIfam" id="TIGR01391">
    <property type="entry name" value="dnaG"/>
    <property type="match status" value="1"/>
</dbReference>
<keyword evidence="7 12" id="KW-0863">Zinc-finger</keyword>
<dbReference type="Gene3D" id="1.10.860.10">
    <property type="entry name" value="DNAb Helicase, Chain A"/>
    <property type="match status" value="1"/>
</dbReference>
<evidence type="ECO:0000256" key="10">
    <source>
        <dbReference type="ARBA" id="ARBA00023125"/>
    </source>
</evidence>
<dbReference type="InterPro" id="IPR019475">
    <property type="entry name" value="DNA_primase_DnaB-bd"/>
</dbReference>
<dbReference type="InterPro" id="IPR037068">
    <property type="entry name" value="DNA_primase_core_N_sf"/>
</dbReference>
<comment type="domain">
    <text evidence="12">Contains an N-terminal zinc-binding domain, a central core domain that contains the primase activity, and a C-terminal DnaB-binding domain.</text>
</comment>
<proteinExistence type="inferred from homology"/>
<dbReference type="InterPro" id="IPR013264">
    <property type="entry name" value="DNAG_N"/>
</dbReference>
<organism evidence="16">
    <name type="scientific">Moorella thermoacetica Y72</name>
    <dbReference type="NCBI Taxonomy" id="1325331"/>
    <lineage>
        <taxon>Bacteria</taxon>
        <taxon>Bacillati</taxon>
        <taxon>Bacillota</taxon>
        <taxon>Clostridia</taxon>
        <taxon>Neomoorellales</taxon>
        <taxon>Neomoorellaceae</taxon>
        <taxon>Neomoorella</taxon>
    </lineage>
</organism>
<dbReference type="FunFam" id="3.90.980.10:FF:000001">
    <property type="entry name" value="DNA primase"/>
    <property type="match status" value="1"/>
</dbReference>
<dbReference type="HAMAP" id="MF_00974">
    <property type="entry name" value="DNA_primase_DnaG"/>
    <property type="match status" value="1"/>
</dbReference>
<dbReference type="PROSITE" id="PS50880">
    <property type="entry name" value="TOPRIM"/>
    <property type="match status" value="1"/>
</dbReference>
<dbReference type="InterPro" id="IPR002694">
    <property type="entry name" value="Znf_CHC2"/>
</dbReference>
<gene>
    <name evidence="12" type="primary">dnaG</name>
    <name evidence="16" type="ORF">MTY_1695</name>
</gene>
<keyword evidence="3 12" id="KW-0808">Transferase</keyword>
<comment type="catalytic activity">
    <reaction evidence="12">
        <text>ssDNA + n NTP = ssDNA/pppN(pN)n-1 hybrid + (n-1) diphosphate.</text>
        <dbReference type="EC" id="2.7.7.101"/>
    </reaction>
</comment>
<reference evidence="16" key="1">
    <citation type="journal article" date="2014" name="Gene">
        <title>Genome-guided analysis of transformation efficiency and carbon dioxide assimilation by Moorella thermoacetica Y72.</title>
        <authorList>
            <person name="Tsukahara K."/>
            <person name="Kita A."/>
            <person name="Nakashimada Y."/>
            <person name="Hoshino T."/>
            <person name="Murakami K."/>
        </authorList>
    </citation>
    <scope>NUCLEOTIDE SEQUENCE [LARGE SCALE GENOMIC DNA]</scope>
    <source>
        <strain evidence="16">Y72</strain>
    </source>
</reference>
<dbReference type="SUPFAM" id="SSF56731">
    <property type="entry name" value="DNA primase core"/>
    <property type="match status" value="1"/>
</dbReference>
<dbReference type="GO" id="GO:0003899">
    <property type="term" value="F:DNA-directed RNA polymerase activity"/>
    <property type="evidence" value="ECO:0007669"/>
    <property type="project" value="UniProtKB-UniRule"/>
</dbReference>
<keyword evidence="1 12" id="KW-0240">DNA-directed RNA polymerase</keyword>
<evidence type="ECO:0000256" key="6">
    <source>
        <dbReference type="ARBA" id="ARBA00022723"/>
    </source>
</evidence>
<dbReference type="SMART" id="SM00400">
    <property type="entry name" value="ZnF_CHCC"/>
    <property type="match status" value="1"/>
</dbReference>
<evidence type="ECO:0000259" key="15">
    <source>
        <dbReference type="PROSITE" id="PS50880"/>
    </source>
</evidence>
<keyword evidence="5 12" id="KW-0235">DNA replication</keyword>
<evidence type="ECO:0000256" key="1">
    <source>
        <dbReference type="ARBA" id="ARBA00022478"/>
    </source>
</evidence>
<dbReference type="SMART" id="SM00493">
    <property type="entry name" value="TOPRIM"/>
    <property type="match status" value="1"/>
</dbReference>
<dbReference type="GO" id="GO:0006269">
    <property type="term" value="P:DNA replication, synthesis of primer"/>
    <property type="evidence" value="ECO:0007669"/>
    <property type="project" value="UniProtKB-UniRule"/>
</dbReference>
<sequence length="608" mass="67285">MVSMTTAFNQDVIHEVKDRIDIVEIIGGYVQLKKRGRSYVGLCPFHNEKTPSFTVSPDKQVFYCFGCGAGGDVLTFLMKREGLSFPEALAALAARAGVELVGEEETPAARRQRELKERLYRLGAIAASFYYRILARHPAGAPARSYLQRRGIKGVTARQFELGFAPDAGAVLVNYLQRQGFTPEEIEQAGLSLSRPPRGLVDRFRGRLMFPIKDSRSRVIGFGGRVLGEGQPKYLNSPETILFHKGHHLFGLHLSLPGIRKEGRAILVEGYMDMIAAWQHGIDNVVASLGTSLTPAQARELKKYAREVIIAYDADTAGQAATLRGLDILAAAGLQVRVLQLPEGKDPDEFLAARGPEAFRELVAGSQGLMEFRIHKAVSEHDAGTAAGRKAIMTALLPYLRQVRDAVEQETYARLLNRYTGISETAILNDIRRPEARLDRAVKTTYIRDGRAGGTAAPHQAELFLLRAYLASPALATRIDAELGENWCRDQAARDLVAAVRERRRENPELTGPDLAGILTPGREPQQEALLARLTLAEDLGPVEERAVNKAIRLLKLQQLRRQSKSLWLALARAEDTGDQEQVRELQGKIFHLQQTINSLKLGRGELR</sequence>
<keyword evidence="11 12" id="KW-0804">Transcription</keyword>
<dbReference type="Pfam" id="PF10410">
    <property type="entry name" value="DnaB_bind"/>
    <property type="match status" value="1"/>
</dbReference>
<evidence type="ECO:0000256" key="12">
    <source>
        <dbReference type="HAMAP-Rule" id="MF_00974"/>
    </source>
</evidence>
<dbReference type="AlphaFoldDB" id="A0A0S6UDN0"/>
<dbReference type="Gene3D" id="3.90.980.10">
    <property type="entry name" value="DNA primase, catalytic core, N-terminal domain"/>
    <property type="match status" value="1"/>
</dbReference>
<comment type="subunit">
    <text evidence="12">Monomer. Interacts with DnaB.</text>
</comment>
<dbReference type="CDD" id="cd03364">
    <property type="entry name" value="TOPRIM_DnaG_primases"/>
    <property type="match status" value="1"/>
</dbReference>
<evidence type="ECO:0000256" key="7">
    <source>
        <dbReference type="ARBA" id="ARBA00022771"/>
    </source>
</evidence>